<protein>
    <recommendedName>
        <fullName evidence="6">Ig-like domain-containing protein</fullName>
    </recommendedName>
</protein>
<evidence type="ECO:0000256" key="4">
    <source>
        <dbReference type="SAM" id="Phobius"/>
    </source>
</evidence>
<dbReference type="AlphaFoldDB" id="A0AAW0XUK3"/>
<feature type="chain" id="PRO_5043844541" description="Ig-like domain-containing protein" evidence="5">
    <location>
        <begin position="26"/>
        <end position="290"/>
    </location>
</feature>
<evidence type="ECO:0000313" key="7">
    <source>
        <dbReference type="EMBL" id="KAK8748082.1"/>
    </source>
</evidence>
<keyword evidence="5" id="KW-0732">Signal</keyword>
<feature type="transmembrane region" description="Helical" evidence="4">
    <location>
        <begin position="272"/>
        <end position="288"/>
    </location>
</feature>
<dbReference type="EMBL" id="JARKIK010000013">
    <property type="protein sequence ID" value="KAK8748082.1"/>
    <property type="molecule type" value="Genomic_DNA"/>
</dbReference>
<comment type="caution">
    <text evidence="7">The sequence shown here is derived from an EMBL/GenBank/DDBJ whole genome shotgun (WGS) entry which is preliminary data.</text>
</comment>
<dbReference type="PROSITE" id="PS50835">
    <property type="entry name" value="IG_LIKE"/>
    <property type="match status" value="2"/>
</dbReference>
<sequence length="290" mass="32581">MSLPLHTHALTALLILLKLLGCGTSLEMQEVHVPQYKVRGSRAELWCRYKLDNATLYSLKWYKGEKLFYQFIPANNVTKSTFLVPGVNVDVEGSDAVMVALRDLELASSGTYRCEVITEAPLFHTKFGEGNMTVIELPESAPVLEGARTTYQLGDRVVLNCTSMLSQPAASLEWYINDQLVTQSRYLKQYKPHKEPDGLETAVLGLTFVTRRSHFPKGEMRLKCVAKIATVYFQSQETSVIETGFLPRTQAEGRRHSDHFFFFGSGGGKNNVGWLLQLLLLLLLGVFLRT</sequence>
<organism evidence="7 8">
    <name type="scientific">Cherax quadricarinatus</name>
    <name type="common">Australian red claw crayfish</name>
    <dbReference type="NCBI Taxonomy" id="27406"/>
    <lineage>
        <taxon>Eukaryota</taxon>
        <taxon>Metazoa</taxon>
        <taxon>Ecdysozoa</taxon>
        <taxon>Arthropoda</taxon>
        <taxon>Crustacea</taxon>
        <taxon>Multicrustacea</taxon>
        <taxon>Malacostraca</taxon>
        <taxon>Eumalacostraca</taxon>
        <taxon>Eucarida</taxon>
        <taxon>Decapoda</taxon>
        <taxon>Pleocyemata</taxon>
        <taxon>Astacidea</taxon>
        <taxon>Parastacoidea</taxon>
        <taxon>Parastacidae</taxon>
        <taxon>Cherax</taxon>
    </lineage>
</organism>
<dbReference type="InterPro" id="IPR013106">
    <property type="entry name" value="Ig_V-set"/>
</dbReference>
<dbReference type="FunFam" id="2.60.40.10:FF:000437">
    <property type="entry name" value="Beat-IIIc, isoform A"/>
    <property type="match status" value="1"/>
</dbReference>
<keyword evidence="3" id="KW-1015">Disulfide bond</keyword>
<evidence type="ECO:0000256" key="5">
    <source>
        <dbReference type="SAM" id="SignalP"/>
    </source>
</evidence>
<dbReference type="Pfam" id="PF07686">
    <property type="entry name" value="V-set"/>
    <property type="match status" value="1"/>
</dbReference>
<feature type="domain" description="Ig-like" evidence="6">
    <location>
        <begin position="138"/>
        <end position="175"/>
    </location>
</feature>
<dbReference type="InterPro" id="IPR007110">
    <property type="entry name" value="Ig-like_dom"/>
</dbReference>
<dbReference type="SUPFAM" id="SSF48726">
    <property type="entry name" value="Immunoglobulin"/>
    <property type="match status" value="2"/>
</dbReference>
<evidence type="ECO:0000256" key="3">
    <source>
        <dbReference type="ARBA" id="ARBA00023157"/>
    </source>
</evidence>
<proteinExistence type="predicted"/>
<keyword evidence="1 4" id="KW-0812">Transmembrane</keyword>
<evidence type="ECO:0000256" key="2">
    <source>
        <dbReference type="ARBA" id="ARBA00022989"/>
    </source>
</evidence>
<dbReference type="InterPro" id="IPR013162">
    <property type="entry name" value="CD80_C2-set"/>
</dbReference>
<dbReference type="Pfam" id="PF08205">
    <property type="entry name" value="C2-set_2"/>
    <property type="match status" value="1"/>
</dbReference>
<dbReference type="InterPro" id="IPR013783">
    <property type="entry name" value="Ig-like_fold"/>
</dbReference>
<gene>
    <name evidence="7" type="ORF">OTU49_016306</name>
</gene>
<keyword evidence="8" id="KW-1185">Reference proteome</keyword>
<dbReference type="Proteomes" id="UP001445076">
    <property type="component" value="Unassembled WGS sequence"/>
</dbReference>
<evidence type="ECO:0000256" key="1">
    <source>
        <dbReference type="ARBA" id="ARBA00022692"/>
    </source>
</evidence>
<feature type="domain" description="Ig-like" evidence="6">
    <location>
        <begin position="40"/>
        <end position="116"/>
    </location>
</feature>
<dbReference type="PANTHER" id="PTHR21261:SF15">
    <property type="entry name" value="BEATEN PATH IIIA, ISOFORM D-RELATED"/>
    <property type="match status" value="1"/>
</dbReference>
<dbReference type="PANTHER" id="PTHR21261">
    <property type="entry name" value="BEAT PROTEIN"/>
    <property type="match status" value="1"/>
</dbReference>
<reference evidence="7 8" key="1">
    <citation type="journal article" date="2024" name="BMC Genomics">
        <title>Genome assembly of redclaw crayfish (Cherax quadricarinatus) provides insights into its immune adaptation and hypoxia tolerance.</title>
        <authorList>
            <person name="Liu Z."/>
            <person name="Zheng J."/>
            <person name="Li H."/>
            <person name="Fang K."/>
            <person name="Wang S."/>
            <person name="He J."/>
            <person name="Zhou D."/>
            <person name="Weng S."/>
            <person name="Chi M."/>
            <person name="Gu Z."/>
            <person name="He J."/>
            <person name="Li F."/>
            <person name="Wang M."/>
        </authorList>
    </citation>
    <scope>NUCLEOTIDE SEQUENCE [LARGE SCALE GENOMIC DNA]</scope>
    <source>
        <strain evidence="7">ZL_2023a</strain>
    </source>
</reference>
<evidence type="ECO:0000313" key="8">
    <source>
        <dbReference type="Proteomes" id="UP001445076"/>
    </source>
</evidence>
<dbReference type="InterPro" id="IPR036179">
    <property type="entry name" value="Ig-like_dom_sf"/>
</dbReference>
<keyword evidence="4" id="KW-0472">Membrane</keyword>
<evidence type="ECO:0000259" key="6">
    <source>
        <dbReference type="PROSITE" id="PS50835"/>
    </source>
</evidence>
<keyword evidence="2 4" id="KW-1133">Transmembrane helix</keyword>
<name>A0AAW0XUK3_CHEQU</name>
<accession>A0AAW0XUK3</accession>
<dbReference type="Gene3D" id="2.60.40.10">
    <property type="entry name" value="Immunoglobulins"/>
    <property type="match status" value="2"/>
</dbReference>
<feature type="signal peptide" evidence="5">
    <location>
        <begin position="1"/>
        <end position="25"/>
    </location>
</feature>